<organism evidence="2 3">
    <name type="scientific">Ancylostoma ceylanicum</name>
    <dbReference type="NCBI Taxonomy" id="53326"/>
    <lineage>
        <taxon>Eukaryota</taxon>
        <taxon>Metazoa</taxon>
        <taxon>Ecdysozoa</taxon>
        <taxon>Nematoda</taxon>
        <taxon>Chromadorea</taxon>
        <taxon>Rhabditida</taxon>
        <taxon>Rhabditina</taxon>
        <taxon>Rhabditomorpha</taxon>
        <taxon>Strongyloidea</taxon>
        <taxon>Ancylostomatidae</taxon>
        <taxon>Ancylostomatinae</taxon>
        <taxon>Ancylostoma</taxon>
    </lineage>
</organism>
<keyword evidence="1" id="KW-0732">Signal</keyword>
<dbReference type="Proteomes" id="UP000024635">
    <property type="component" value="Unassembled WGS sequence"/>
</dbReference>
<evidence type="ECO:0000313" key="2">
    <source>
        <dbReference type="EMBL" id="EYC42970.1"/>
    </source>
</evidence>
<comment type="caution">
    <text evidence="2">The sequence shown here is derived from an EMBL/GenBank/DDBJ whole genome shotgun (WGS) entry which is preliminary data.</text>
</comment>
<reference evidence="3" key="1">
    <citation type="journal article" date="2015" name="Nat. Genet.">
        <title>The genome and transcriptome of the zoonotic hookworm Ancylostoma ceylanicum identify infection-specific gene families.</title>
        <authorList>
            <person name="Schwarz E.M."/>
            <person name="Hu Y."/>
            <person name="Antoshechkin I."/>
            <person name="Miller M.M."/>
            <person name="Sternberg P.W."/>
            <person name="Aroian R.V."/>
        </authorList>
    </citation>
    <scope>NUCLEOTIDE SEQUENCE</scope>
    <source>
        <strain evidence="3">HY135</strain>
    </source>
</reference>
<name>A0A016WTI2_9BILA</name>
<feature type="chain" id="PRO_5001494910" description="Secreted protein" evidence="1">
    <location>
        <begin position="25"/>
        <end position="75"/>
    </location>
</feature>
<proteinExistence type="predicted"/>
<feature type="signal peptide" evidence="1">
    <location>
        <begin position="1"/>
        <end position="24"/>
    </location>
</feature>
<dbReference type="AlphaFoldDB" id="A0A016WTI2"/>
<evidence type="ECO:0000256" key="1">
    <source>
        <dbReference type="SAM" id="SignalP"/>
    </source>
</evidence>
<evidence type="ECO:0008006" key="4">
    <source>
        <dbReference type="Google" id="ProtNLM"/>
    </source>
</evidence>
<dbReference type="EMBL" id="JARK01000109">
    <property type="protein sequence ID" value="EYC42970.1"/>
    <property type="molecule type" value="Genomic_DNA"/>
</dbReference>
<gene>
    <name evidence="2" type="primary">Acey_s0509.g2728</name>
    <name evidence="2" type="ORF">Y032_0509g2728</name>
</gene>
<keyword evidence="3" id="KW-1185">Reference proteome</keyword>
<sequence>MRSFGAVLLTVLIVAHFGMSGAYGEFLLVGSILECVVRPVCVVTLTPVFNDRLRSVYRRPLACWQIGNSIIDLYL</sequence>
<evidence type="ECO:0000313" key="3">
    <source>
        <dbReference type="Proteomes" id="UP000024635"/>
    </source>
</evidence>
<protein>
    <recommendedName>
        <fullName evidence="4">Secreted protein</fullName>
    </recommendedName>
</protein>
<accession>A0A016WTI2</accession>